<evidence type="ECO:0000313" key="10">
    <source>
        <dbReference type="Proteomes" id="UP000749320"/>
    </source>
</evidence>
<reference evidence="9" key="1">
    <citation type="journal article" date="2021" name="PeerJ">
        <title>Extensive microbial diversity within the chicken gut microbiome revealed by metagenomics and culture.</title>
        <authorList>
            <person name="Gilroy R."/>
            <person name="Ravi A."/>
            <person name="Getino M."/>
            <person name="Pursley I."/>
            <person name="Horton D.L."/>
            <person name="Alikhan N.F."/>
            <person name="Baker D."/>
            <person name="Gharbi K."/>
            <person name="Hall N."/>
            <person name="Watson M."/>
            <person name="Adriaenssens E.M."/>
            <person name="Foster-Nyarko E."/>
            <person name="Jarju S."/>
            <person name="Secka A."/>
            <person name="Antonio M."/>
            <person name="Oren A."/>
            <person name="Chaudhuri R.R."/>
            <person name="La Ragione R."/>
            <person name="Hildebrand F."/>
            <person name="Pallen M.J."/>
        </authorList>
    </citation>
    <scope>NUCLEOTIDE SEQUENCE</scope>
    <source>
        <strain evidence="9">CHK193-16274</strain>
    </source>
</reference>
<dbReference type="AlphaFoldDB" id="A0A921GB34"/>
<keyword evidence="7" id="KW-0472">Membrane</keyword>
<evidence type="ECO:0000313" key="9">
    <source>
        <dbReference type="EMBL" id="HJF40936.1"/>
    </source>
</evidence>
<dbReference type="InterPro" id="IPR019758">
    <property type="entry name" value="Pept_S26A_signal_pept_1_CS"/>
</dbReference>
<gene>
    <name evidence="9" type="primary">lepB</name>
    <name evidence="9" type="ORF">K8V91_08425</name>
</gene>
<evidence type="ECO:0000256" key="3">
    <source>
        <dbReference type="ARBA" id="ARBA00009370"/>
    </source>
</evidence>
<comment type="catalytic activity">
    <reaction evidence="1 7">
        <text>Cleavage of hydrophobic, N-terminal signal or leader sequences from secreted and periplasmic proteins.</text>
        <dbReference type="EC" id="3.4.21.89"/>
    </reaction>
</comment>
<keyword evidence="5 7" id="KW-0378">Hydrolase</keyword>
<dbReference type="EC" id="3.4.21.89" evidence="4 7"/>
<dbReference type="PANTHER" id="PTHR43390:SF1">
    <property type="entry name" value="CHLOROPLAST PROCESSING PEPTIDASE"/>
    <property type="match status" value="1"/>
</dbReference>
<dbReference type="Proteomes" id="UP000749320">
    <property type="component" value="Unassembled WGS sequence"/>
</dbReference>
<evidence type="ECO:0000259" key="8">
    <source>
        <dbReference type="Pfam" id="PF10502"/>
    </source>
</evidence>
<comment type="similarity">
    <text evidence="3 7">Belongs to the peptidase S26 family.</text>
</comment>
<comment type="subcellular location">
    <subcellularLocation>
        <location evidence="2">Cell membrane</location>
        <topology evidence="2">Single-pass type II membrane protein</topology>
    </subcellularLocation>
    <subcellularLocation>
        <location evidence="7">Membrane</location>
        <topology evidence="7">Single-pass type II membrane protein</topology>
    </subcellularLocation>
</comment>
<evidence type="ECO:0000256" key="2">
    <source>
        <dbReference type="ARBA" id="ARBA00004401"/>
    </source>
</evidence>
<dbReference type="InterPro" id="IPR019757">
    <property type="entry name" value="Pept_S26A_signal_pept_1_Lys-AS"/>
</dbReference>
<keyword evidence="7" id="KW-0645">Protease</keyword>
<feature type="active site" evidence="6">
    <location>
        <position position="42"/>
    </location>
</feature>
<keyword evidence="7" id="KW-0812">Transmembrane</keyword>
<evidence type="ECO:0000256" key="1">
    <source>
        <dbReference type="ARBA" id="ARBA00000677"/>
    </source>
</evidence>
<dbReference type="RefSeq" id="WP_191376187.1">
    <property type="nucleotide sequence ID" value="NZ_CAJFOD010000078.1"/>
</dbReference>
<dbReference type="CDD" id="cd06530">
    <property type="entry name" value="S26_SPase_I"/>
    <property type="match status" value="1"/>
</dbReference>
<keyword evidence="7" id="KW-1133">Transmembrane helix</keyword>
<evidence type="ECO:0000256" key="6">
    <source>
        <dbReference type="PIRSR" id="PIRSR600223-1"/>
    </source>
</evidence>
<dbReference type="GO" id="GO:0006465">
    <property type="term" value="P:signal peptide processing"/>
    <property type="evidence" value="ECO:0007669"/>
    <property type="project" value="InterPro"/>
</dbReference>
<sequence length="171" mass="19585">MDEVKQSKKSILLDYLKVIVITLIVTYGVLYFVQISKVYGTSMLPTYHEGNIVLVDKVFYKHSEPKRNDIVVVDYKDANMKETFIIKRVVGIGGDHIEIKDNELYLNGELLEEDYINGAMINSEDMLVDVPEGKVFVMGDNRNNSLDSRKLGYFDFDEDVIGRVFFTVPLT</sequence>
<dbReference type="InterPro" id="IPR019533">
    <property type="entry name" value="Peptidase_S26"/>
</dbReference>
<dbReference type="PROSITE" id="PS00761">
    <property type="entry name" value="SPASE_I_3"/>
    <property type="match status" value="1"/>
</dbReference>
<comment type="caution">
    <text evidence="9">The sequence shown here is derived from an EMBL/GenBank/DDBJ whole genome shotgun (WGS) entry which is preliminary data.</text>
</comment>
<protein>
    <recommendedName>
        <fullName evidence="4 7">Signal peptidase I</fullName>
        <ecNumber evidence="4 7">3.4.21.89</ecNumber>
    </recommendedName>
</protein>
<evidence type="ECO:0000256" key="5">
    <source>
        <dbReference type="ARBA" id="ARBA00022801"/>
    </source>
</evidence>
<accession>A0A921GB34</accession>
<dbReference type="GO" id="GO:0005886">
    <property type="term" value="C:plasma membrane"/>
    <property type="evidence" value="ECO:0007669"/>
    <property type="project" value="UniProtKB-SubCell"/>
</dbReference>
<dbReference type="Pfam" id="PF10502">
    <property type="entry name" value="Peptidase_S26"/>
    <property type="match status" value="1"/>
</dbReference>
<evidence type="ECO:0000256" key="4">
    <source>
        <dbReference type="ARBA" id="ARBA00013208"/>
    </source>
</evidence>
<dbReference type="GO" id="GO:0009003">
    <property type="term" value="F:signal peptidase activity"/>
    <property type="evidence" value="ECO:0007669"/>
    <property type="project" value="UniProtKB-EC"/>
</dbReference>
<dbReference type="SUPFAM" id="SSF51306">
    <property type="entry name" value="LexA/Signal peptidase"/>
    <property type="match status" value="1"/>
</dbReference>
<feature type="domain" description="Peptidase S26" evidence="8">
    <location>
        <begin position="14"/>
        <end position="167"/>
    </location>
</feature>
<feature type="transmembrane region" description="Helical" evidence="7">
    <location>
        <begin position="12"/>
        <end position="33"/>
    </location>
</feature>
<dbReference type="PRINTS" id="PR00727">
    <property type="entry name" value="LEADERPTASE"/>
</dbReference>
<dbReference type="InterPro" id="IPR000223">
    <property type="entry name" value="Pept_S26A_signal_pept_1"/>
</dbReference>
<evidence type="ECO:0000256" key="7">
    <source>
        <dbReference type="RuleBase" id="RU362042"/>
    </source>
</evidence>
<reference evidence="9" key="2">
    <citation type="submission" date="2021-09" db="EMBL/GenBank/DDBJ databases">
        <authorList>
            <person name="Gilroy R."/>
        </authorList>
    </citation>
    <scope>NUCLEOTIDE SEQUENCE</scope>
    <source>
        <strain evidence="9">CHK193-16274</strain>
    </source>
</reference>
<dbReference type="PROSITE" id="PS00760">
    <property type="entry name" value="SPASE_I_2"/>
    <property type="match status" value="1"/>
</dbReference>
<dbReference type="GO" id="GO:0004252">
    <property type="term" value="F:serine-type endopeptidase activity"/>
    <property type="evidence" value="ECO:0007669"/>
    <property type="project" value="InterPro"/>
</dbReference>
<dbReference type="PANTHER" id="PTHR43390">
    <property type="entry name" value="SIGNAL PEPTIDASE I"/>
    <property type="match status" value="1"/>
</dbReference>
<dbReference type="EMBL" id="DYWV01000284">
    <property type="protein sequence ID" value="HJF40936.1"/>
    <property type="molecule type" value="Genomic_DNA"/>
</dbReference>
<dbReference type="Gene3D" id="2.10.109.10">
    <property type="entry name" value="Umud Fragment, subunit A"/>
    <property type="match status" value="1"/>
</dbReference>
<dbReference type="NCBIfam" id="TIGR02227">
    <property type="entry name" value="sigpep_I_bact"/>
    <property type="match status" value="1"/>
</dbReference>
<dbReference type="InterPro" id="IPR036286">
    <property type="entry name" value="LexA/Signal_pep-like_sf"/>
</dbReference>
<proteinExistence type="inferred from homology"/>
<name>A0A921GB34_9FIRM</name>
<feature type="active site" evidence="6">
    <location>
        <position position="87"/>
    </location>
</feature>
<organism evidence="9 10">
    <name type="scientific">Thomasclavelia spiroformis</name>
    <dbReference type="NCBI Taxonomy" id="29348"/>
    <lineage>
        <taxon>Bacteria</taxon>
        <taxon>Bacillati</taxon>
        <taxon>Bacillota</taxon>
        <taxon>Erysipelotrichia</taxon>
        <taxon>Erysipelotrichales</taxon>
        <taxon>Coprobacillaceae</taxon>
        <taxon>Thomasclavelia</taxon>
    </lineage>
</organism>